<keyword evidence="2 5" id="KW-0812">Transmembrane</keyword>
<feature type="domain" description="ABC-2 type transporter transmembrane" evidence="6">
    <location>
        <begin position="15"/>
        <end position="355"/>
    </location>
</feature>
<evidence type="ECO:0000259" key="6">
    <source>
        <dbReference type="Pfam" id="PF12698"/>
    </source>
</evidence>
<keyword evidence="4 5" id="KW-0472">Membrane</keyword>
<proteinExistence type="predicted"/>
<dbReference type="InterPro" id="IPR051328">
    <property type="entry name" value="T7SS_ABC-Transporter"/>
</dbReference>
<dbReference type="PANTHER" id="PTHR43077:SF5">
    <property type="entry name" value="PHAGE INFECTION PROTEIN"/>
    <property type="match status" value="1"/>
</dbReference>
<dbReference type="Proteomes" id="UP001398420">
    <property type="component" value="Unassembled WGS sequence"/>
</dbReference>
<dbReference type="RefSeq" id="WP_087680064.1">
    <property type="nucleotide sequence ID" value="NZ_JBCEWA010000009.1"/>
</dbReference>
<feature type="transmembrane region" description="Helical" evidence="5">
    <location>
        <begin position="258"/>
        <end position="279"/>
    </location>
</feature>
<sequence length="371" mass="41915">MKGIQHFVFSKIGISIILVAFVYQLIMMGILLPGYAAVPNNLDQLQVTVLNEDPKQGKEIAQQLKKALPYEQMSFSNIKQAKKALKEREIQLIIEIPKNFTTQLQDSKKRANIQFYTNEANAPLVKEAMQQTTHQVENTLKQQVRSEQLQAMKQSKEEITQFENKLAVEVTPIYTIREGMQNQLGPLFLVLANIVSSMVVSMLLAKGFKALQFKIGRLQSFMGMQIVIVLAAIIAPFAGMFIFTILEQYDITTLFEVWFTHILVFTASLEIFTISSFIIGRFALFANLAFMFTQIIAGGGIIPREAMYGYYRLMSNISPMYYGIQADYTLLVGGTELASYWYGLLAIIIVVGIISTFIFCTPRSKKTQEAK</sequence>
<dbReference type="EMBL" id="JBCEWA010000009">
    <property type="protein sequence ID" value="MEL5989154.1"/>
    <property type="molecule type" value="Genomic_DNA"/>
</dbReference>
<dbReference type="Pfam" id="PF12698">
    <property type="entry name" value="ABC2_membrane_3"/>
    <property type="match status" value="1"/>
</dbReference>
<evidence type="ECO:0000313" key="7">
    <source>
        <dbReference type="EMBL" id="MEL5989154.1"/>
    </source>
</evidence>
<evidence type="ECO:0000313" key="8">
    <source>
        <dbReference type="Proteomes" id="UP001398420"/>
    </source>
</evidence>
<protein>
    <submittedName>
        <fullName evidence="7">ABC transporter permease</fullName>
    </submittedName>
</protein>
<feature type="transmembrane region" description="Helical" evidence="5">
    <location>
        <begin position="12"/>
        <end position="36"/>
    </location>
</feature>
<evidence type="ECO:0000256" key="2">
    <source>
        <dbReference type="ARBA" id="ARBA00022692"/>
    </source>
</evidence>
<evidence type="ECO:0000256" key="1">
    <source>
        <dbReference type="ARBA" id="ARBA00004141"/>
    </source>
</evidence>
<feature type="transmembrane region" description="Helical" evidence="5">
    <location>
        <begin position="340"/>
        <end position="361"/>
    </location>
</feature>
<dbReference type="InterPro" id="IPR013525">
    <property type="entry name" value="ABC2_TM"/>
</dbReference>
<reference evidence="7 8" key="1">
    <citation type="submission" date="2024-04" db="EMBL/GenBank/DDBJ databases">
        <authorList>
            <person name="Wu Y.S."/>
            <person name="Zhang L."/>
        </authorList>
    </citation>
    <scope>NUCLEOTIDE SEQUENCE [LARGE SCALE GENOMIC DNA]</scope>
    <source>
        <strain evidence="7 8">KG-01</strain>
    </source>
</reference>
<feature type="transmembrane region" description="Helical" evidence="5">
    <location>
        <begin position="284"/>
        <end position="302"/>
    </location>
</feature>
<organism evidence="7 8">
    <name type="scientific">Kurthia gibsonii</name>
    <dbReference type="NCBI Taxonomy" id="33946"/>
    <lineage>
        <taxon>Bacteria</taxon>
        <taxon>Bacillati</taxon>
        <taxon>Bacillota</taxon>
        <taxon>Bacilli</taxon>
        <taxon>Bacillales</taxon>
        <taxon>Caryophanaceae</taxon>
        <taxon>Kurthia</taxon>
    </lineage>
</organism>
<comment type="caution">
    <text evidence="7">The sequence shown here is derived from an EMBL/GenBank/DDBJ whole genome shotgun (WGS) entry which is preliminary data.</text>
</comment>
<keyword evidence="3 5" id="KW-1133">Transmembrane helix</keyword>
<evidence type="ECO:0000256" key="5">
    <source>
        <dbReference type="SAM" id="Phobius"/>
    </source>
</evidence>
<dbReference type="PANTHER" id="PTHR43077">
    <property type="entry name" value="TRANSPORT PERMEASE YVFS-RELATED"/>
    <property type="match status" value="1"/>
</dbReference>
<feature type="transmembrane region" description="Helical" evidence="5">
    <location>
        <begin position="184"/>
        <end position="205"/>
    </location>
</feature>
<evidence type="ECO:0000256" key="3">
    <source>
        <dbReference type="ARBA" id="ARBA00022989"/>
    </source>
</evidence>
<accession>A0ABU9LPZ1</accession>
<gene>
    <name evidence="7" type="ORF">AAF454_12135</name>
</gene>
<comment type="subcellular location">
    <subcellularLocation>
        <location evidence="1">Membrane</location>
        <topology evidence="1">Multi-pass membrane protein</topology>
    </subcellularLocation>
</comment>
<dbReference type="Gene3D" id="3.40.1710.10">
    <property type="entry name" value="abc type-2 transporter like domain"/>
    <property type="match status" value="1"/>
</dbReference>
<keyword evidence="8" id="KW-1185">Reference proteome</keyword>
<feature type="transmembrane region" description="Helical" evidence="5">
    <location>
        <begin position="226"/>
        <end position="246"/>
    </location>
</feature>
<name>A0ABU9LPZ1_9BACL</name>
<evidence type="ECO:0000256" key="4">
    <source>
        <dbReference type="ARBA" id="ARBA00023136"/>
    </source>
</evidence>